<dbReference type="InterPro" id="IPR015500">
    <property type="entry name" value="Peptidase_S8_subtilisin-rel"/>
</dbReference>
<dbReference type="GO" id="GO:0006508">
    <property type="term" value="P:proteolysis"/>
    <property type="evidence" value="ECO:0007669"/>
    <property type="project" value="UniProtKB-KW"/>
</dbReference>
<dbReference type="GO" id="GO:0004252">
    <property type="term" value="F:serine-type endopeptidase activity"/>
    <property type="evidence" value="ECO:0007669"/>
    <property type="project" value="UniProtKB-UniRule"/>
</dbReference>
<feature type="active site" description="Charge relay system" evidence="5">
    <location>
        <position position="701"/>
    </location>
</feature>
<evidence type="ECO:0000259" key="8">
    <source>
        <dbReference type="Pfam" id="PF04151"/>
    </source>
</evidence>
<dbReference type="Pfam" id="PF00082">
    <property type="entry name" value="Peptidase_S8"/>
    <property type="match status" value="1"/>
</dbReference>
<dbReference type="InterPro" id="IPR023828">
    <property type="entry name" value="Peptidase_S8_Ser-AS"/>
</dbReference>
<feature type="domain" description="Peptidase S8/S53" evidence="7">
    <location>
        <begin position="698"/>
        <end position="953"/>
    </location>
</feature>
<comment type="similarity">
    <text evidence="1 5 6">Belongs to the peptidase S8 family.</text>
</comment>
<keyword evidence="2 5" id="KW-0645">Protease</keyword>
<dbReference type="Gene3D" id="3.40.50.200">
    <property type="entry name" value="Peptidase S8/S53 domain"/>
    <property type="match status" value="2"/>
</dbReference>
<dbReference type="InterPro" id="IPR000209">
    <property type="entry name" value="Peptidase_S8/S53_dom"/>
</dbReference>
<dbReference type="InterPro" id="IPR036852">
    <property type="entry name" value="Peptidase_S8/S53_dom_sf"/>
</dbReference>
<accession>A0A9E7MBP1</accession>
<dbReference type="InterPro" id="IPR013783">
    <property type="entry name" value="Ig-like_fold"/>
</dbReference>
<keyword evidence="4 5" id="KW-0720">Serine protease</keyword>
<dbReference type="Pfam" id="PF07705">
    <property type="entry name" value="CARDB"/>
    <property type="match status" value="1"/>
</dbReference>
<dbReference type="InterPro" id="IPR011635">
    <property type="entry name" value="CARDB"/>
</dbReference>
<dbReference type="EMBL" id="CP080572">
    <property type="protein sequence ID" value="USH00694.1"/>
    <property type="molecule type" value="Genomic_DNA"/>
</dbReference>
<dbReference type="SUPFAM" id="SSF52743">
    <property type="entry name" value="Subtilisin-like"/>
    <property type="match status" value="1"/>
</dbReference>
<dbReference type="Gene3D" id="2.60.40.10">
    <property type="entry name" value="Immunoglobulins"/>
    <property type="match status" value="1"/>
</dbReference>
<protein>
    <submittedName>
        <fullName evidence="10">S8 family serine peptidase</fullName>
    </submittedName>
</protein>
<proteinExistence type="inferred from homology"/>
<evidence type="ECO:0000256" key="1">
    <source>
        <dbReference type="ARBA" id="ARBA00011073"/>
    </source>
</evidence>
<dbReference type="PROSITE" id="PS00136">
    <property type="entry name" value="SUBTILASE_ASP"/>
    <property type="match status" value="1"/>
</dbReference>
<feature type="domain" description="Peptidase C-terminal archaeal/bacterial" evidence="8">
    <location>
        <begin position="1416"/>
        <end position="1489"/>
    </location>
</feature>
<dbReference type="PROSITE" id="PS51892">
    <property type="entry name" value="SUBTILASE"/>
    <property type="match status" value="1"/>
</dbReference>
<evidence type="ECO:0000256" key="4">
    <source>
        <dbReference type="ARBA" id="ARBA00022825"/>
    </source>
</evidence>
<evidence type="ECO:0000313" key="10">
    <source>
        <dbReference type="EMBL" id="USH00694.1"/>
    </source>
</evidence>
<dbReference type="InterPro" id="IPR050131">
    <property type="entry name" value="Peptidase_S8_subtilisin-like"/>
</dbReference>
<dbReference type="PRINTS" id="PR00723">
    <property type="entry name" value="SUBTILISIN"/>
</dbReference>
<dbReference type="Gene3D" id="2.60.120.380">
    <property type="match status" value="1"/>
</dbReference>
<dbReference type="Pfam" id="PF04151">
    <property type="entry name" value="PPC"/>
    <property type="match status" value="1"/>
</dbReference>
<feature type="active site" description="Charge relay system" evidence="5">
    <location>
        <position position="255"/>
    </location>
</feature>
<keyword evidence="11" id="KW-1185">Reference proteome</keyword>
<feature type="domain" description="CARDB" evidence="9">
    <location>
        <begin position="1580"/>
        <end position="1658"/>
    </location>
</feature>
<dbReference type="GeneID" id="72777572"/>
<evidence type="ECO:0000256" key="5">
    <source>
        <dbReference type="PROSITE-ProRule" id="PRU01240"/>
    </source>
</evidence>
<evidence type="ECO:0000256" key="6">
    <source>
        <dbReference type="RuleBase" id="RU003355"/>
    </source>
</evidence>
<evidence type="ECO:0000256" key="2">
    <source>
        <dbReference type="ARBA" id="ARBA00022670"/>
    </source>
</evidence>
<organism evidence="10 11">
    <name type="scientific">Thermococcus argininiproducens</name>
    <dbReference type="NCBI Taxonomy" id="2866384"/>
    <lineage>
        <taxon>Archaea</taxon>
        <taxon>Methanobacteriati</taxon>
        <taxon>Methanobacteriota</taxon>
        <taxon>Thermococci</taxon>
        <taxon>Thermococcales</taxon>
        <taxon>Thermococcaceae</taxon>
        <taxon>Thermococcus</taxon>
    </lineage>
</organism>
<evidence type="ECO:0000259" key="7">
    <source>
        <dbReference type="Pfam" id="PF00082"/>
    </source>
</evidence>
<dbReference type="PANTHER" id="PTHR43806:SF11">
    <property type="entry name" value="CEREVISIN-RELATED"/>
    <property type="match status" value="1"/>
</dbReference>
<dbReference type="Proteomes" id="UP001056425">
    <property type="component" value="Chromosome"/>
</dbReference>
<dbReference type="PANTHER" id="PTHR43806">
    <property type="entry name" value="PEPTIDASE S8"/>
    <property type="match status" value="1"/>
</dbReference>
<dbReference type="KEGG" id="thei:K1720_04465"/>
<sequence>MDRRTLSVLIVILIVLSAIPTALGSTKTPQISYKVTKIASPNNNQETFIDPSEKIDPKLLEILDGKETQGVLELNNQKIILLHIITTEEISSKILGAEILGKTKVLNNYIYIVKIPVKRDSKTTLRKIASLPEVEAITRINPVEPIEINKNEENSLTFMKLPRSKFAERAKTLRPKESLDKGKVLSFKDILSGELRKLRENSPANRGEAKLAISSAKVKPPSQPTDYFAIYHHGSWNTWFDLGITGEGVNVAVIDSGVDFGNPDLQDAYAVDTNPNSTYYGWPIAFDGNSMINYLLFGYTFADFATFSGYLSSWYANTSYPIEPYPVYGYFGIGYKGNYTTVFTSFDLANVPDDSERAQLINNTLTWIGNVSNILLVDDDGGDLLELFYVSALDSLGANYTYYEIPNETANGPNVTILSNYSLIIWFTGAAYNNTLTNADIGNLTQYLENGGKLWLISGDYLSDGGLDNTTIKYNFTVNYLHILDAIEDYPVPTVIYDHTGDAYYGGEIYQGLWESPTDINADYLYPDANATVLLTGYTVYAYDPQLGGFYYDIKLPLDKTLNIPTQSGNMKLGLHPDMALWNDWYGGFVLVTDPNANQTYDTVYVDLAPSVVIDFNKDSGHTKDNPVIQLDFWDTFDNWFGQDGYADLSGGLIYFIADGVTPIPYSDKVAERWGLSLRIPGNGDLVAFMIGNVYIAGGDHGTLCAAAVGARGRTFLGLTFGNAIGAKIIAEGSLYQGGSWLDYLYFAVEGYDGIVGTGDEALVASNSYSVSSDTQKGFSWYERFLYYMTEMYAPNTVFLFAMGNGGPGYGTNHRYASSPGVIGVGGAVEFGYRALFGYDDGPWGFELANYGDVVWFSDRGPSALGRVKPDVLAVGAYALGSLPVNYVGDGYWSSDLWSGTSLATPMAAGIAALVYEAFYESHGRWPTAQEVKEILMSTAKNVNHDVFSQGAGFLNAYKAVQAAMELDGILVSPTKWQAGHTDYPAFANVIYPGESVSKTFEVRNMNSTEPKTIEISAERFEKIGEVELDVIGNSWAYYRVDQYIPNGTDLMKITLYTEYKYFDSNGDYSSDAYPWFRVWDVTYVGNTSTLNLLTQGLNEGNSVSASLGDPLTKFHDEMWIQVRDLWYYYGKTDTYPAKLKLEFYKRVPWDWISLETNSLTVPANGSVTFEATVTVPENTSYGVYGGAIYLKYNGEETTIPISVAVASPTANFEFGGNTTASGLYDNSNVYGFFDWGWRYESGDWRVFHFNIPESEEGSYVLVDLDWENEMTDINLHLLGPVVDEWSTTYPDTFGPYTLKEIGRSDDGYVSAGLFLYQTTSGDTEELIGAKAINGLNAILLHNVLLNGTKNYETFFGKVGLAKIYPERWVETLDSQTGQNTFMVELPAWAGNITATAFGFSTPMAYSNVIAPSTGDSHYYTVNVTTSPILDVELNSIWDDLVGLDLDLYVYYNASGTLIEVGSSTTATSDETVTLNFPNPGQYVIEVYSWSNPAPGSATYDLKITTIDGTELQIKNITESNGTYTITAAYNLTDDHMNATLPLNGIILIGTNKNPLLFQVPVVLTPSPYDVKIAGIETSGVPYVDGIYNVTIYVTNEGLSNATDVEVMLIRDNIPTDIQVSIATIAPGEIYNVTFTIPVGDALLHEYKFTVNAPQDINMENNEKLVYAQAYEEDTFGQELTSRKALFSESIGVAEITQINTAGGKKVRTTVEGENGAIVTVFIDIPKDRPGYYIRITGGKELSRTLIELPETRALKVQVQITSPANRTQILVLYPLTGQERILQLNYFYYLSYRVQIFKFNKLYKEALELGVSNETLQQALALNQTAAEYYNSAIEMSDYRIPPYLGDMRLIIPLRNAYLNIRNAIKLLEEAIREIESS</sequence>
<dbReference type="PROSITE" id="PS00138">
    <property type="entry name" value="SUBTILASE_SER"/>
    <property type="match status" value="1"/>
</dbReference>
<evidence type="ECO:0000259" key="9">
    <source>
        <dbReference type="Pfam" id="PF07705"/>
    </source>
</evidence>
<evidence type="ECO:0000256" key="3">
    <source>
        <dbReference type="ARBA" id="ARBA00022801"/>
    </source>
</evidence>
<keyword evidence="3 5" id="KW-0378">Hydrolase</keyword>
<evidence type="ECO:0000313" key="11">
    <source>
        <dbReference type="Proteomes" id="UP001056425"/>
    </source>
</evidence>
<gene>
    <name evidence="10" type="ORF">K1720_04465</name>
</gene>
<feature type="active site" description="Charge relay system" evidence="5">
    <location>
        <position position="902"/>
    </location>
</feature>
<dbReference type="InterPro" id="IPR023827">
    <property type="entry name" value="Peptidase_S8_Asp-AS"/>
</dbReference>
<reference evidence="10 11" key="1">
    <citation type="submission" date="2021-08" db="EMBL/GenBank/DDBJ databases">
        <title>Thermococcus onnuriiensis IOH2.</title>
        <authorList>
            <person name="Park Y.-J."/>
        </authorList>
    </citation>
    <scope>NUCLEOTIDE SEQUENCE [LARGE SCALE GENOMIC DNA]</scope>
    <source>
        <strain evidence="10 11">IOH2</strain>
    </source>
</reference>
<dbReference type="RefSeq" id="WP_251950252.1">
    <property type="nucleotide sequence ID" value="NZ_CP080572.1"/>
</dbReference>
<dbReference type="InterPro" id="IPR007280">
    <property type="entry name" value="Peptidase_C_arc/bac"/>
</dbReference>
<name>A0A9E7MBP1_9EURY</name>